<dbReference type="Proteomes" id="UP001357452">
    <property type="component" value="Unassembled WGS sequence"/>
</dbReference>
<evidence type="ECO:0000256" key="4">
    <source>
        <dbReference type="ARBA" id="ARBA00023284"/>
    </source>
</evidence>
<name>A0ABU7RDQ7_9BACT</name>
<dbReference type="InterPro" id="IPR013766">
    <property type="entry name" value="Thioredoxin_domain"/>
</dbReference>
<comment type="subcellular location">
    <subcellularLocation>
        <location evidence="1">Cell envelope</location>
    </subcellularLocation>
</comment>
<organism evidence="6 7">
    <name type="scientific">Niabella digestorum</name>
    <dbReference type="NCBI Taxonomy" id="3117701"/>
    <lineage>
        <taxon>Bacteria</taxon>
        <taxon>Pseudomonadati</taxon>
        <taxon>Bacteroidota</taxon>
        <taxon>Chitinophagia</taxon>
        <taxon>Chitinophagales</taxon>
        <taxon>Chitinophagaceae</taxon>
        <taxon>Niabella</taxon>
    </lineage>
</organism>
<evidence type="ECO:0000259" key="5">
    <source>
        <dbReference type="PROSITE" id="PS51352"/>
    </source>
</evidence>
<comment type="caution">
    <text evidence="6">The sequence shown here is derived from an EMBL/GenBank/DDBJ whole genome shotgun (WGS) entry which is preliminary data.</text>
</comment>
<sequence length="357" mass="39429">MRIIICILSLWLPVLSWAQKLSLSGMLKGLPDSTKIVLVDLQNPGTPLAETFSKSEAFTLSASLAEPSIIGLSIGDSTRTALFVGNEDVKLTGSLQQSPDEWEYTGSSIQNSFIDYQNTFAPKFKNLNALVMELQSQDGTLVGNKKLQDALDDIQNAVDAFIAKYPASPVSTLAILSIIGITDNTSLLEKRAKSLKEEALNNVLGQQLKKAIEDARFNAVGETALDFSQTDTAGNMVSLAQFRGKYVLVDFWASWCGPCRRENPFLVKVFEKYKDKNFTILGVSLDEDRDDWLDAIKNDGLKWTHVSDLKGWGNEVAVKYRISAIPRNFLIDPEGKIIARDLRGDALAEKLKTLFGE</sequence>
<dbReference type="PROSITE" id="PS00194">
    <property type="entry name" value="THIOREDOXIN_1"/>
    <property type="match status" value="1"/>
</dbReference>
<keyword evidence="7" id="KW-1185">Reference proteome</keyword>
<proteinExistence type="predicted"/>
<dbReference type="PANTHER" id="PTHR42852:SF6">
    <property type="entry name" value="THIOL:DISULFIDE INTERCHANGE PROTEIN DSBE"/>
    <property type="match status" value="1"/>
</dbReference>
<evidence type="ECO:0000256" key="2">
    <source>
        <dbReference type="ARBA" id="ARBA00022748"/>
    </source>
</evidence>
<evidence type="ECO:0000256" key="1">
    <source>
        <dbReference type="ARBA" id="ARBA00004196"/>
    </source>
</evidence>
<dbReference type="RefSeq" id="WP_330973534.1">
    <property type="nucleotide sequence ID" value="NZ_JAZGLY010000001.1"/>
</dbReference>
<accession>A0ABU7RDQ7</accession>
<dbReference type="EMBL" id="JAZGLY010000001">
    <property type="protein sequence ID" value="MEE6186131.1"/>
    <property type="molecule type" value="Genomic_DNA"/>
</dbReference>
<dbReference type="Gene3D" id="3.40.30.10">
    <property type="entry name" value="Glutaredoxin"/>
    <property type="match status" value="1"/>
</dbReference>
<keyword evidence="4" id="KW-0676">Redox-active center</keyword>
<keyword evidence="2" id="KW-0201">Cytochrome c-type biogenesis</keyword>
<dbReference type="InterPro" id="IPR017937">
    <property type="entry name" value="Thioredoxin_CS"/>
</dbReference>
<evidence type="ECO:0000256" key="3">
    <source>
        <dbReference type="ARBA" id="ARBA00023157"/>
    </source>
</evidence>
<protein>
    <submittedName>
        <fullName evidence="6">Thioredoxin-like domain-containing protein</fullName>
    </submittedName>
</protein>
<dbReference type="SUPFAM" id="SSF52833">
    <property type="entry name" value="Thioredoxin-like"/>
    <property type="match status" value="1"/>
</dbReference>
<dbReference type="PROSITE" id="PS51352">
    <property type="entry name" value="THIOREDOXIN_2"/>
    <property type="match status" value="1"/>
</dbReference>
<dbReference type="CDD" id="cd02966">
    <property type="entry name" value="TlpA_like_family"/>
    <property type="match status" value="1"/>
</dbReference>
<reference evidence="6 7" key="1">
    <citation type="submission" date="2024-01" db="EMBL/GenBank/DDBJ databases">
        <title>Niabella digestum sp. nov., isolated from waste digestion system.</title>
        <authorList>
            <person name="Zhang L."/>
        </authorList>
    </citation>
    <scope>NUCLEOTIDE SEQUENCE [LARGE SCALE GENOMIC DNA]</scope>
    <source>
        <strain evidence="6 7">A18</strain>
    </source>
</reference>
<dbReference type="Pfam" id="PF00578">
    <property type="entry name" value="AhpC-TSA"/>
    <property type="match status" value="1"/>
</dbReference>
<gene>
    <name evidence="6" type="ORF">V2H41_02470</name>
</gene>
<dbReference type="InterPro" id="IPR050553">
    <property type="entry name" value="Thioredoxin_ResA/DsbE_sf"/>
</dbReference>
<dbReference type="InterPro" id="IPR000866">
    <property type="entry name" value="AhpC/TSA"/>
</dbReference>
<dbReference type="InterPro" id="IPR036249">
    <property type="entry name" value="Thioredoxin-like_sf"/>
</dbReference>
<feature type="domain" description="Thioredoxin" evidence="5">
    <location>
        <begin position="218"/>
        <end position="357"/>
    </location>
</feature>
<keyword evidence="3" id="KW-1015">Disulfide bond</keyword>
<evidence type="ECO:0000313" key="6">
    <source>
        <dbReference type="EMBL" id="MEE6186131.1"/>
    </source>
</evidence>
<dbReference type="PANTHER" id="PTHR42852">
    <property type="entry name" value="THIOL:DISULFIDE INTERCHANGE PROTEIN DSBE"/>
    <property type="match status" value="1"/>
</dbReference>
<evidence type="ECO:0000313" key="7">
    <source>
        <dbReference type="Proteomes" id="UP001357452"/>
    </source>
</evidence>